<accession>A0A7W4P0N4</accession>
<protein>
    <submittedName>
        <fullName evidence="2">Uncharacterized protein</fullName>
    </submittedName>
</protein>
<keyword evidence="1" id="KW-0472">Membrane</keyword>
<gene>
    <name evidence="2" type="ORF">HLH35_12290</name>
</gene>
<dbReference type="AlphaFoldDB" id="A0A7W4P0N4"/>
<evidence type="ECO:0000313" key="3">
    <source>
        <dbReference type="Proteomes" id="UP000577891"/>
    </source>
</evidence>
<evidence type="ECO:0000313" key="2">
    <source>
        <dbReference type="EMBL" id="MBB2172889.1"/>
    </source>
</evidence>
<reference evidence="2 3" key="1">
    <citation type="submission" date="2020-04" db="EMBL/GenBank/DDBJ databases">
        <title>Description of novel Gluconacetobacter.</title>
        <authorList>
            <person name="Sombolestani A."/>
        </authorList>
    </citation>
    <scope>NUCLEOTIDE SEQUENCE [LARGE SCALE GENOMIC DNA]</scope>
    <source>
        <strain evidence="2 3">LMG 27724</strain>
    </source>
</reference>
<dbReference type="Proteomes" id="UP000577891">
    <property type="component" value="Unassembled WGS sequence"/>
</dbReference>
<name>A0A7W4P0N4_9PROT</name>
<keyword evidence="1" id="KW-0812">Transmembrane</keyword>
<dbReference type="EMBL" id="JABEQE010000010">
    <property type="protein sequence ID" value="MBB2172889.1"/>
    <property type="molecule type" value="Genomic_DNA"/>
</dbReference>
<proteinExistence type="predicted"/>
<sequence length="87" mass="8910">MSKILDYVRQPTTLIGLSLTVGAVVGNLFGVLSETVAGTILSATLPLWVSDTSAQAKVAAIEGVLTTTTHGLVTTNPAAKTEIKTNA</sequence>
<organism evidence="2 3">
    <name type="scientific">Gluconacetobacter asukensis</name>
    <dbReference type="NCBI Taxonomy" id="1017181"/>
    <lineage>
        <taxon>Bacteria</taxon>
        <taxon>Pseudomonadati</taxon>
        <taxon>Pseudomonadota</taxon>
        <taxon>Alphaproteobacteria</taxon>
        <taxon>Acetobacterales</taxon>
        <taxon>Acetobacteraceae</taxon>
        <taxon>Gluconacetobacter</taxon>
    </lineage>
</organism>
<keyword evidence="1" id="KW-1133">Transmembrane helix</keyword>
<evidence type="ECO:0000256" key="1">
    <source>
        <dbReference type="SAM" id="Phobius"/>
    </source>
</evidence>
<keyword evidence="3" id="KW-1185">Reference proteome</keyword>
<dbReference type="RefSeq" id="WP_182979415.1">
    <property type="nucleotide sequence ID" value="NZ_BAABGB010000005.1"/>
</dbReference>
<comment type="caution">
    <text evidence="2">The sequence shown here is derived from an EMBL/GenBank/DDBJ whole genome shotgun (WGS) entry which is preliminary data.</text>
</comment>
<feature type="transmembrane region" description="Helical" evidence="1">
    <location>
        <begin position="12"/>
        <end position="32"/>
    </location>
</feature>